<dbReference type="AlphaFoldDB" id="A0A363CX48"/>
<accession>A0A363CX48</accession>
<gene>
    <name evidence="1" type="ORF">B0174_10420</name>
</gene>
<evidence type="ECO:0000313" key="1">
    <source>
        <dbReference type="EMBL" id="PUE63631.1"/>
    </source>
</evidence>
<organism evidence="1 2">
    <name type="scientific">Arcobacter caeni</name>
    <dbReference type="NCBI Taxonomy" id="1912877"/>
    <lineage>
        <taxon>Bacteria</taxon>
        <taxon>Pseudomonadati</taxon>
        <taxon>Campylobacterota</taxon>
        <taxon>Epsilonproteobacteria</taxon>
        <taxon>Campylobacterales</taxon>
        <taxon>Arcobacteraceae</taxon>
        <taxon>Arcobacter</taxon>
    </lineage>
</organism>
<dbReference type="OrthoDB" id="5344945at2"/>
<comment type="caution">
    <text evidence="1">The sequence shown here is derived from an EMBL/GenBank/DDBJ whole genome shotgun (WGS) entry which is preliminary data.</text>
</comment>
<dbReference type="Proteomes" id="UP000251135">
    <property type="component" value="Unassembled WGS sequence"/>
</dbReference>
<protein>
    <recommendedName>
        <fullName evidence="3">DNA-binding protein</fullName>
    </recommendedName>
</protein>
<dbReference type="Gene3D" id="1.10.1660.60">
    <property type="entry name" value="Putative excisionased domain DUF1233"/>
    <property type="match status" value="1"/>
</dbReference>
<evidence type="ECO:0000313" key="2">
    <source>
        <dbReference type="Proteomes" id="UP000251135"/>
    </source>
</evidence>
<proteinExistence type="predicted"/>
<dbReference type="EMBL" id="MUXE01000017">
    <property type="protein sequence ID" value="PUE63631.1"/>
    <property type="molecule type" value="Genomic_DNA"/>
</dbReference>
<sequence length="111" mass="13434">MQINFEHLELLPKIYEKLQQIENHLENNYSKRWLNIRELAEYIGYSKESIHKIKTNEWIEGYHYHKKIGKIIFDSHAIDKWILGEDTKSKIQKININEIVDSILKEIKIEK</sequence>
<dbReference type="RefSeq" id="WP_108560525.1">
    <property type="nucleotide sequence ID" value="NZ_MUXE01000017.1"/>
</dbReference>
<keyword evidence="2" id="KW-1185">Reference proteome</keyword>
<evidence type="ECO:0008006" key="3">
    <source>
        <dbReference type="Google" id="ProtNLM"/>
    </source>
</evidence>
<reference evidence="1 2" key="1">
    <citation type="submission" date="2017-02" db="EMBL/GenBank/DDBJ databases">
        <title>Arcobacter caeni sp. nov, a new Arcobacter species isolated from reclaimed water.</title>
        <authorList>
            <person name="Figueras M.J."/>
            <person name="Perez-Cataluna A."/>
            <person name="Salas-Masso N."/>
        </authorList>
    </citation>
    <scope>NUCLEOTIDE SEQUENCE [LARGE SCALE GENOMIC DNA]</scope>
    <source>
        <strain evidence="1 2">RW17-10</strain>
    </source>
</reference>
<dbReference type="InterPro" id="IPR038146">
    <property type="entry name" value="933W_put_Xis_sf"/>
</dbReference>
<name>A0A363CX48_9BACT</name>